<dbReference type="Ensembl" id="ENSEBUT00000024491.1">
    <property type="protein sequence ID" value="ENSEBUP00000023915.1"/>
    <property type="gene ID" value="ENSEBUG00000014735.1"/>
</dbReference>
<reference evidence="1" key="1">
    <citation type="submission" date="2025-08" db="UniProtKB">
        <authorList>
            <consortium name="Ensembl"/>
        </authorList>
    </citation>
    <scope>IDENTIFICATION</scope>
</reference>
<dbReference type="AlphaFoldDB" id="A0A8C4R460"/>
<name>A0A8C4R460_EPTBU</name>
<evidence type="ECO:0000313" key="1">
    <source>
        <dbReference type="Ensembl" id="ENSEBUP00000023915.1"/>
    </source>
</evidence>
<protein>
    <submittedName>
        <fullName evidence="1">Uncharacterized protein</fullName>
    </submittedName>
</protein>
<organism evidence="1 2">
    <name type="scientific">Eptatretus burgeri</name>
    <name type="common">Inshore hagfish</name>
    <dbReference type="NCBI Taxonomy" id="7764"/>
    <lineage>
        <taxon>Eukaryota</taxon>
        <taxon>Metazoa</taxon>
        <taxon>Chordata</taxon>
        <taxon>Craniata</taxon>
        <taxon>Vertebrata</taxon>
        <taxon>Cyclostomata</taxon>
        <taxon>Myxini</taxon>
        <taxon>Myxiniformes</taxon>
        <taxon>Myxinidae</taxon>
        <taxon>Eptatretinae</taxon>
        <taxon>Eptatretus</taxon>
    </lineage>
</organism>
<dbReference type="Proteomes" id="UP000694388">
    <property type="component" value="Unplaced"/>
</dbReference>
<sequence>MYLPLPYLLSESKASRTVKLADVKMNYNSKIPHRYITPLQSLHVPLSSNYTHKSQVIIFYILIIQTLCCFTSKGCLSSSCKPNLF</sequence>
<proteinExistence type="predicted"/>
<accession>A0A8C4R460</accession>
<reference evidence="1" key="2">
    <citation type="submission" date="2025-09" db="UniProtKB">
        <authorList>
            <consortium name="Ensembl"/>
        </authorList>
    </citation>
    <scope>IDENTIFICATION</scope>
</reference>
<evidence type="ECO:0000313" key="2">
    <source>
        <dbReference type="Proteomes" id="UP000694388"/>
    </source>
</evidence>
<keyword evidence="2" id="KW-1185">Reference proteome</keyword>